<evidence type="ECO:0000313" key="6">
    <source>
        <dbReference type="Proteomes" id="UP000037392"/>
    </source>
</evidence>
<evidence type="ECO:0000313" key="5">
    <source>
        <dbReference type="EMBL" id="KMW11032.1"/>
    </source>
</evidence>
<dbReference type="InterPro" id="IPR008928">
    <property type="entry name" value="6-hairpin_glycosidase_sf"/>
</dbReference>
<dbReference type="PANTHER" id="PTHR37469:SF2">
    <property type="entry name" value="CELLOBIONIC ACID PHOSPHORYLASE"/>
    <property type="match status" value="1"/>
</dbReference>
<dbReference type="SUPFAM" id="SSF74650">
    <property type="entry name" value="Galactose mutarotase-like"/>
    <property type="match status" value="1"/>
</dbReference>
<evidence type="ECO:0000256" key="2">
    <source>
        <dbReference type="ARBA" id="ARBA00022679"/>
    </source>
</evidence>
<dbReference type="GO" id="GO:0016757">
    <property type="term" value="F:glycosyltransferase activity"/>
    <property type="evidence" value="ECO:0007669"/>
    <property type="project" value="UniProtKB-KW"/>
</dbReference>
<dbReference type="InterPro" id="IPR012341">
    <property type="entry name" value="6hp_glycosidase-like_sf"/>
</dbReference>
<name>A0A0J9BEL5_9FIRM</name>
<evidence type="ECO:0000256" key="1">
    <source>
        <dbReference type="ARBA" id="ARBA00022676"/>
    </source>
</evidence>
<feature type="domain" description="Glycosyl hydrolase 94 supersandwich" evidence="3">
    <location>
        <begin position="13"/>
        <end position="272"/>
    </location>
</feature>
<dbReference type="GO" id="GO:0030246">
    <property type="term" value="F:carbohydrate binding"/>
    <property type="evidence" value="ECO:0007669"/>
    <property type="project" value="InterPro"/>
</dbReference>
<comment type="caution">
    <text evidence="5">The sequence shown here is derived from an EMBL/GenBank/DDBJ whole genome shotgun (WGS) entry which is preliminary data.</text>
</comment>
<reference evidence="5 6" key="1">
    <citation type="submission" date="2011-04" db="EMBL/GenBank/DDBJ databases">
        <title>The Genome Sequence of Clostridium citroniae WAL-19142.</title>
        <authorList>
            <consortium name="The Broad Institute Genome Sequencing Platform"/>
            <person name="Earl A."/>
            <person name="Ward D."/>
            <person name="Feldgarden M."/>
            <person name="Gevers D."/>
            <person name="Warren Y.A."/>
            <person name="Tyrrell K.L."/>
            <person name="Citron D.M."/>
            <person name="Goldstein E.J."/>
            <person name="Daigneault M."/>
            <person name="Allen-Vercoe E."/>
            <person name="Young S.K."/>
            <person name="Zeng Q."/>
            <person name="Gargeya S."/>
            <person name="Fitzgerald M."/>
            <person name="Haas B."/>
            <person name="Abouelleil A."/>
            <person name="Alvarado L."/>
            <person name="Arachchi H.M."/>
            <person name="Berlin A."/>
            <person name="Brown A."/>
            <person name="Chapman S.B."/>
            <person name="Chen Z."/>
            <person name="Dunbar C."/>
            <person name="Freedman E."/>
            <person name="Gearin G."/>
            <person name="Gellesch M."/>
            <person name="Goldberg J."/>
            <person name="Griggs A."/>
            <person name="Gujja S."/>
            <person name="Heilman E.R."/>
            <person name="Heiman D."/>
            <person name="Howarth C."/>
            <person name="Larson L."/>
            <person name="Lui A."/>
            <person name="MacDonald P.J."/>
            <person name="Mehta T."/>
            <person name="Montmayeur A."/>
            <person name="Murphy C."/>
            <person name="Neiman D."/>
            <person name="Pearson M."/>
            <person name="Priest M."/>
            <person name="Roberts A."/>
            <person name="Saif S."/>
            <person name="Shea T."/>
            <person name="Shenoy N."/>
            <person name="Sisk P."/>
            <person name="Stolte C."/>
            <person name="Sykes S."/>
            <person name="White J."/>
            <person name="Yandava C."/>
            <person name="Wortman J."/>
            <person name="Nusbaum C."/>
            <person name="Birren B."/>
        </authorList>
    </citation>
    <scope>NUCLEOTIDE SEQUENCE [LARGE SCALE GENOMIC DNA]</scope>
    <source>
        <strain evidence="5 6">WAL-19142</strain>
    </source>
</reference>
<protein>
    <recommendedName>
        <fullName evidence="7">Carbohydrate binding domain-containing protein</fullName>
    </recommendedName>
</protein>
<dbReference type="Proteomes" id="UP000037392">
    <property type="component" value="Unassembled WGS sequence"/>
</dbReference>
<dbReference type="OrthoDB" id="9769991at2"/>
<evidence type="ECO:0008006" key="7">
    <source>
        <dbReference type="Google" id="ProtNLM"/>
    </source>
</evidence>
<dbReference type="InterPro" id="IPR011013">
    <property type="entry name" value="Gal_mutarotase_sf_dom"/>
</dbReference>
<sequence length="760" mass="86408">MKEYGYFRNQGSEFVITTPHTPRHWYNYLYNDSYITFTSQVGYGESLIQGHLGRRILLADSRQVYILDTESGQYWTANGLPVKKEYQDFSCVHGIGYTEIFSQYMGISSSFRIFVPQDANEEIWSIKVKNTSNRIRTIKVIPYAKTETDGVYRPQGYNVDTAGFRPELNGVATRSYAKIQSENFQEVSAYFLADREVSGYDTRKNAFIGTYGNEQEPDALAMGGCTGSCCIGEKICLALEHTVTLKPGEDAQFHYALGVALASGELEEAARRNNARTVEQRLMDVREQYAAQENGVTIRTPDESLNCLINFWTKHQTNMGSRWARVRHNGYRDMVSDSECLASFNPQLAWERFKRALTFQYSNGYAPRTWLDGEIRDNNFADCAVWIPMAAASIIEELGDVKCLEESVPFNDGSEASVYEHVKRAVDFLWDFRGIHGLVKLWGGDWNDMMNQAGLEGKGSSVWLSLAWCRANERFGALALALDRKEDLFFSRLRGQEMKDIINETGWDGEYYIDAFNDQGEPLGSMSCREGKIYLIPQLWAVLAQVAEGERKQKIMDAVDKYLETDLGTLVSWPAYHSYVDTIGQMTQKPAGVHENGGVYLHPCCWKLAVDSMQKDNQKVQMGLQKILPFHHEYHKKYCEPYIMCNSYFTEETGYRLGTAGQTWRSATGAWLTKALFQYVLGLKAEIPGLRLEPCLPPDWKECSVTKEFRGAVYNIRYTQTEDHGCNRIASVMVNGSPWTEPYLPCGSGMVYEVNVRLVK</sequence>
<accession>A0A0J9BEL5</accession>
<dbReference type="Pfam" id="PF17167">
    <property type="entry name" value="Glyco_hydro_94"/>
    <property type="match status" value="1"/>
</dbReference>
<dbReference type="PATRIC" id="fig|742734.4.peg.342"/>
<proteinExistence type="predicted"/>
<evidence type="ECO:0000259" key="3">
    <source>
        <dbReference type="Pfam" id="PF06165"/>
    </source>
</evidence>
<dbReference type="AlphaFoldDB" id="A0A0J9BEL5"/>
<dbReference type="Gene3D" id="1.50.10.10">
    <property type="match status" value="1"/>
</dbReference>
<keyword evidence="1" id="KW-0328">Glycosyltransferase</keyword>
<dbReference type="InterPro" id="IPR037018">
    <property type="entry name" value="GH65_N"/>
</dbReference>
<dbReference type="SUPFAM" id="SSF48208">
    <property type="entry name" value="Six-hairpin glycosidases"/>
    <property type="match status" value="1"/>
</dbReference>
<dbReference type="Pfam" id="PF06165">
    <property type="entry name" value="GH94_b-supersand"/>
    <property type="match status" value="1"/>
</dbReference>
<dbReference type="PANTHER" id="PTHR37469">
    <property type="entry name" value="CELLOBIONIC ACID PHOSPHORYLASE-RELATED"/>
    <property type="match status" value="1"/>
</dbReference>
<dbReference type="Gene3D" id="2.70.98.40">
    <property type="entry name" value="Glycoside hydrolase, family 65, N-terminal domain"/>
    <property type="match status" value="1"/>
</dbReference>
<feature type="domain" description="Glycosyl hydrolase 94 catalytic" evidence="4">
    <location>
        <begin position="296"/>
        <end position="682"/>
    </location>
</feature>
<dbReference type="InterPro" id="IPR010383">
    <property type="entry name" value="Glyco_hydrolase_94_b-supersand"/>
</dbReference>
<evidence type="ECO:0000259" key="4">
    <source>
        <dbReference type="Pfam" id="PF17167"/>
    </source>
</evidence>
<dbReference type="InterPro" id="IPR033432">
    <property type="entry name" value="GH94_catalytic"/>
</dbReference>
<dbReference type="CDD" id="cd11751">
    <property type="entry name" value="GH94N_like_4"/>
    <property type="match status" value="1"/>
</dbReference>
<dbReference type="RefSeq" id="WP_048929058.1">
    <property type="nucleotide sequence ID" value="NZ_KQ235875.1"/>
</dbReference>
<dbReference type="InterPro" id="IPR052047">
    <property type="entry name" value="GH94_Enzymes"/>
</dbReference>
<gene>
    <name evidence="5" type="ORF">HMPREF9470_00319</name>
</gene>
<dbReference type="GO" id="GO:0005975">
    <property type="term" value="P:carbohydrate metabolic process"/>
    <property type="evidence" value="ECO:0007669"/>
    <property type="project" value="InterPro"/>
</dbReference>
<dbReference type="EMBL" id="ADLK01000056">
    <property type="protein sequence ID" value="KMW11032.1"/>
    <property type="molecule type" value="Genomic_DNA"/>
</dbReference>
<organism evidence="5 6">
    <name type="scientific">[Clostridium] citroniae WAL-19142</name>
    <dbReference type="NCBI Taxonomy" id="742734"/>
    <lineage>
        <taxon>Bacteria</taxon>
        <taxon>Bacillati</taxon>
        <taxon>Bacillota</taxon>
        <taxon>Clostridia</taxon>
        <taxon>Lachnospirales</taxon>
        <taxon>Lachnospiraceae</taxon>
        <taxon>Enterocloster</taxon>
    </lineage>
</organism>
<dbReference type="GeneID" id="93162872"/>
<keyword evidence="2" id="KW-0808">Transferase</keyword>
<dbReference type="Gene3D" id="2.60.420.10">
    <property type="entry name" value="Maltose phosphorylase, domain 3"/>
    <property type="match status" value="1"/>
</dbReference>